<name>C5KT72_PERM5</name>
<organism evidence="3">
    <name type="scientific">Perkinsus marinus (strain ATCC 50983 / TXsc)</name>
    <dbReference type="NCBI Taxonomy" id="423536"/>
    <lineage>
        <taxon>Eukaryota</taxon>
        <taxon>Sar</taxon>
        <taxon>Alveolata</taxon>
        <taxon>Perkinsozoa</taxon>
        <taxon>Perkinsea</taxon>
        <taxon>Perkinsida</taxon>
        <taxon>Perkinsidae</taxon>
        <taxon>Perkinsus</taxon>
    </lineage>
</organism>
<feature type="region of interest" description="Disordered" evidence="1">
    <location>
        <begin position="396"/>
        <end position="423"/>
    </location>
</feature>
<dbReference type="Gene3D" id="3.30.450.60">
    <property type="match status" value="1"/>
</dbReference>
<dbReference type="Proteomes" id="UP000007800">
    <property type="component" value="Unassembled WGS sequence"/>
</dbReference>
<feature type="compositionally biased region" description="Polar residues" evidence="1">
    <location>
        <begin position="68"/>
        <end position="90"/>
    </location>
</feature>
<dbReference type="InterPro" id="IPR011012">
    <property type="entry name" value="Longin-like_dom_sf"/>
</dbReference>
<evidence type="ECO:0000256" key="1">
    <source>
        <dbReference type="SAM" id="MobiDB-lite"/>
    </source>
</evidence>
<protein>
    <submittedName>
        <fullName evidence="2">Uncharacterized protein</fullName>
    </submittedName>
</protein>
<gene>
    <name evidence="2" type="ORF">Pmar_PMAR001220</name>
</gene>
<dbReference type="SUPFAM" id="SSF64356">
    <property type="entry name" value="SNARE-like"/>
    <property type="match status" value="1"/>
</dbReference>
<feature type="compositionally biased region" description="Low complexity" evidence="1">
    <location>
        <begin position="396"/>
        <end position="409"/>
    </location>
</feature>
<reference evidence="2 3" key="1">
    <citation type="submission" date="2008-07" db="EMBL/GenBank/DDBJ databases">
        <authorList>
            <person name="El-Sayed N."/>
            <person name="Caler E."/>
            <person name="Inman J."/>
            <person name="Amedeo P."/>
            <person name="Hass B."/>
            <person name="Wortman J."/>
        </authorList>
    </citation>
    <scope>NUCLEOTIDE SEQUENCE [LARGE SCALE GENOMIC DNA]</scope>
    <source>
        <strain evidence="3">ATCC 50983 / TXsc</strain>
    </source>
</reference>
<accession>C5KT72</accession>
<evidence type="ECO:0000313" key="3">
    <source>
        <dbReference type="Proteomes" id="UP000007800"/>
    </source>
</evidence>
<dbReference type="InParanoid" id="C5KT72"/>
<dbReference type="RefSeq" id="XP_002780627.1">
    <property type="nucleotide sequence ID" value="XM_002780581.1"/>
</dbReference>
<dbReference type="AlphaFoldDB" id="C5KT72"/>
<feature type="region of interest" description="Disordered" evidence="1">
    <location>
        <begin position="68"/>
        <end position="96"/>
    </location>
</feature>
<sequence>MAFIRCVGGILLLDEEGRRLAANANVCRKKILEKLDLVFLMIDEAVEKGVVLETESEVITSRIKMQNDEASTTASEDLPTSSTARTTTLQGYPGSGQEASFKSALSSVRDQIGNFLSRMSGLGFMAMHPEMASAAYGLKERTHRGEVPDENLKLRLTIVEEVSGFSENYRLKDTCDLGAAFRLFISAYDKEHEAERSRNGLIGKFAYTYAGKAVYSDQRPFDIKINNGDTIKATRQTRTLTGDCVGQPFLTLMIKHPRYPNGPPPPMCGVISVYARPKDGKPVDPTVYPYSCAPPPYPPPDIIVQQESANTRMEYVDREVEVPVTKVVHKIIEIPVPQKSVNKPVVKTVQKFIEVPQVEYVDKYVDVPVKKYVDVVKEVKVPQVVKKYVEKLVEYTPPSSSRTSSEAASQGDQCEDCGTVAAG</sequence>
<evidence type="ECO:0000313" key="2">
    <source>
        <dbReference type="EMBL" id="EER12422.1"/>
    </source>
</evidence>
<dbReference type="EMBL" id="GG676168">
    <property type="protein sequence ID" value="EER12422.1"/>
    <property type="molecule type" value="Genomic_DNA"/>
</dbReference>
<dbReference type="GeneID" id="9057621"/>
<keyword evidence="3" id="KW-1185">Reference proteome</keyword>
<dbReference type="OrthoDB" id="448535at2759"/>
<proteinExistence type="predicted"/>